<keyword evidence="4" id="KW-1185">Reference proteome</keyword>
<name>A0ABM1E645_PRICU</name>
<dbReference type="InterPro" id="IPR006569">
    <property type="entry name" value="CID_dom"/>
</dbReference>
<dbReference type="GeneID" id="106809187"/>
<evidence type="ECO:0000259" key="3">
    <source>
        <dbReference type="PROSITE" id="PS51391"/>
    </source>
</evidence>
<reference evidence="5" key="1">
    <citation type="submission" date="2025-08" db="UniProtKB">
        <authorList>
            <consortium name="RefSeq"/>
        </authorList>
    </citation>
    <scope>IDENTIFICATION</scope>
</reference>
<dbReference type="Gene3D" id="6.10.250.2560">
    <property type="match status" value="1"/>
</dbReference>
<dbReference type="PANTHER" id="PTHR12460:SF0">
    <property type="entry name" value="CID DOMAIN-CONTAINING PROTEIN-RELATED"/>
    <property type="match status" value="1"/>
</dbReference>
<protein>
    <submittedName>
        <fullName evidence="5">Regulation of nuclear pre-mRNA domain-containing protein 1B-like isoform X1</fullName>
    </submittedName>
</protein>
<evidence type="ECO:0000313" key="4">
    <source>
        <dbReference type="Proteomes" id="UP000695022"/>
    </source>
</evidence>
<dbReference type="RefSeq" id="XP_014667666.1">
    <property type="nucleotide sequence ID" value="XM_014812180.1"/>
</dbReference>
<organism evidence="4 5">
    <name type="scientific">Priapulus caudatus</name>
    <name type="common">Priapulid worm</name>
    <dbReference type="NCBI Taxonomy" id="37621"/>
    <lineage>
        <taxon>Eukaryota</taxon>
        <taxon>Metazoa</taxon>
        <taxon>Ecdysozoa</taxon>
        <taxon>Scalidophora</taxon>
        <taxon>Priapulida</taxon>
        <taxon>Priapulimorpha</taxon>
        <taxon>Priapulimorphida</taxon>
        <taxon>Priapulidae</taxon>
        <taxon>Priapulus</taxon>
    </lineage>
</organism>
<dbReference type="InterPro" id="IPR032337">
    <property type="entry name" value="RPRD1A/B_C"/>
</dbReference>
<dbReference type="Proteomes" id="UP000695022">
    <property type="component" value="Unplaced"/>
</dbReference>
<evidence type="ECO:0000256" key="2">
    <source>
        <dbReference type="SAM" id="MobiDB-lite"/>
    </source>
</evidence>
<dbReference type="Pfam" id="PF16566">
    <property type="entry name" value="CREPT"/>
    <property type="match status" value="1"/>
</dbReference>
<dbReference type="SMART" id="SM00582">
    <property type="entry name" value="RPR"/>
    <property type="match status" value="1"/>
</dbReference>
<gene>
    <name evidence="5" type="primary">LOC106809187</name>
</gene>
<feature type="compositionally biased region" description="Basic residues" evidence="2">
    <location>
        <begin position="150"/>
        <end position="165"/>
    </location>
</feature>
<sequence>MASFTDATLVKKLKEVNNTQQSIQTLSLWLIHHRKHAKKIVVVWFSELGKAPIARKLTLMYLANDVIQNSKKKGPEFNKAFLDVLAGAVRHIASDCKDEKTLKSVMRIVRIWEERGVYDATFCKQLKKSFEDGSGSLTKETTTTKVPLVKQHRKQKKHKRGKKSHESKSTPVEPPTSTKKRKLEEVIALTEELVADEEPLDPPDADELVRALEQLEQSASGDAAVREKIASLPPEVSDISLLEKLKDKQDADRLGAQVEAAVSLLSDYNGRLYAELEERRHVSRMLGAFISAQRQHLDDSQKLLQEWKKKLESVINVRKELKSHLQNLPDLTLLPDVTGGLAPLPSAGDLFSL</sequence>
<evidence type="ECO:0000256" key="1">
    <source>
        <dbReference type="SAM" id="Coils"/>
    </source>
</evidence>
<dbReference type="SUPFAM" id="SSF48464">
    <property type="entry name" value="ENTH/VHS domain"/>
    <property type="match status" value="1"/>
</dbReference>
<proteinExistence type="predicted"/>
<feature type="domain" description="CID" evidence="3">
    <location>
        <begin position="1"/>
        <end position="134"/>
    </location>
</feature>
<dbReference type="PROSITE" id="PS51391">
    <property type="entry name" value="CID"/>
    <property type="match status" value="1"/>
</dbReference>
<keyword evidence="1" id="KW-0175">Coiled coil</keyword>
<feature type="coiled-coil region" evidence="1">
    <location>
        <begin position="297"/>
        <end position="324"/>
    </location>
</feature>
<dbReference type="CDD" id="cd17002">
    <property type="entry name" value="CID_RPRD1"/>
    <property type="match status" value="1"/>
</dbReference>
<evidence type="ECO:0000313" key="5">
    <source>
        <dbReference type="RefSeq" id="XP_014667666.1"/>
    </source>
</evidence>
<dbReference type="InterPro" id="IPR008942">
    <property type="entry name" value="ENTH_VHS"/>
</dbReference>
<feature type="compositionally biased region" description="Polar residues" evidence="2">
    <location>
        <begin position="135"/>
        <end position="145"/>
    </location>
</feature>
<accession>A0ABM1E645</accession>
<dbReference type="Gene3D" id="1.25.40.90">
    <property type="match status" value="1"/>
</dbReference>
<dbReference type="PANTHER" id="PTHR12460">
    <property type="entry name" value="CYCLIN-DEPENDENT KINASE INHIBITOR-RELATED PROTEIN"/>
    <property type="match status" value="1"/>
</dbReference>
<feature type="region of interest" description="Disordered" evidence="2">
    <location>
        <begin position="133"/>
        <end position="183"/>
    </location>
</feature>
<dbReference type="Pfam" id="PF04818">
    <property type="entry name" value="CID"/>
    <property type="match status" value="1"/>
</dbReference>